<comment type="caution">
    <text evidence="2">The sequence shown here is derived from an EMBL/GenBank/DDBJ whole genome shotgun (WGS) entry which is preliminary data.</text>
</comment>
<feature type="compositionally biased region" description="Gly residues" evidence="1">
    <location>
        <begin position="137"/>
        <end position="146"/>
    </location>
</feature>
<keyword evidence="3" id="KW-1185">Reference proteome</keyword>
<sequence>MRRRCCLPPPMSLQKGEPGFRPRNAVFAVAPRAEGCGPSRPGPCPRRHVACGGAPAPPAPVPRRRGGRRRRRPAGAAGAAVRRAPEAPARGRPSGPRERAAAAAALSSVCAGGRRPPRGPAAPVVVRGGVREAAVGGHRGGGGRGPGAIRAAAGGLPGPPADRSAARAGELDLRPAAAARRGELLRAPHRPHRRAAGRPGDGGARRPARVRRGRAGGAPQRGVRPGRLLLHPGVDAHAQGHGPEAADVGGAAAPAAVPQVPAQGGPPGRRRPGGPGSRRPGGGEQNRPLRAGAAAGPAAVREDRALERRHGRVQAGRRPGLRRRGRSAEQGGPPAAAVVPHEGARRGRRHMVPVRPGRQGLQHRLARPGPPVHAGRSHVLHPDGGGPRARPLRRRRRRRAQPRAGHLRELLAWRNAHVVLRVLSVRGHQARDRIRGRPVLVPVPRFPGA</sequence>
<proteinExistence type="predicted"/>
<dbReference type="EMBL" id="JAEFCI010010016">
    <property type="protein sequence ID" value="KAG5457474.1"/>
    <property type="molecule type" value="Genomic_DNA"/>
</dbReference>
<dbReference type="Proteomes" id="UP000673691">
    <property type="component" value="Unassembled WGS sequence"/>
</dbReference>
<feature type="region of interest" description="Disordered" evidence="1">
    <location>
        <begin position="48"/>
        <end position="123"/>
    </location>
</feature>
<feature type="compositionally biased region" description="Gly residues" evidence="1">
    <location>
        <begin position="273"/>
        <end position="284"/>
    </location>
</feature>
<feature type="compositionally biased region" description="Low complexity" evidence="1">
    <location>
        <begin position="217"/>
        <end position="227"/>
    </location>
</feature>
<name>A0A8H7ZQT7_9FUNG</name>
<accession>A0A8H7ZQT7</accession>
<reference evidence="2 3" key="1">
    <citation type="journal article" name="Sci. Rep.">
        <title>Genome-scale phylogenetic analyses confirm Olpidium as the closest living zoosporic fungus to the non-flagellated, terrestrial fungi.</title>
        <authorList>
            <person name="Chang Y."/>
            <person name="Rochon D."/>
            <person name="Sekimoto S."/>
            <person name="Wang Y."/>
            <person name="Chovatia M."/>
            <person name="Sandor L."/>
            <person name="Salamov A."/>
            <person name="Grigoriev I.V."/>
            <person name="Stajich J.E."/>
            <person name="Spatafora J.W."/>
        </authorList>
    </citation>
    <scope>NUCLEOTIDE SEQUENCE [LARGE SCALE GENOMIC DNA]</scope>
    <source>
        <strain evidence="2">S191</strain>
    </source>
</reference>
<dbReference type="AlphaFoldDB" id="A0A8H7ZQT7"/>
<evidence type="ECO:0000313" key="3">
    <source>
        <dbReference type="Proteomes" id="UP000673691"/>
    </source>
</evidence>
<feature type="compositionally biased region" description="Basic residues" evidence="1">
    <location>
        <begin position="187"/>
        <end position="196"/>
    </location>
</feature>
<feature type="region of interest" description="Disordered" evidence="1">
    <location>
        <begin position="135"/>
        <end position="403"/>
    </location>
</feature>
<feature type="compositionally biased region" description="Low complexity" evidence="1">
    <location>
        <begin position="242"/>
        <end position="263"/>
    </location>
</feature>
<gene>
    <name evidence="2" type="ORF">BJ554DRAFT_2499</name>
</gene>
<feature type="compositionally biased region" description="Low complexity" evidence="1">
    <location>
        <begin position="74"/>
        <end position="94"/>
    </location>
</feature>
<feature type="non-terminal residue" evidence="2">
    <location>
        <position position="449"/>
    </location>
</feature>
<evidence type="ECO:0000256" key="1">
    <source>
        <dbReference type="SAM" id="MobiDB-lite"/>
    </source>
</evidence>
<feature type="compositionally biased region" description="Basic residues" evidence="1">
    <location>
        <begin position="390"/>
        <end position="401"/>
    </location>
</feature>
<protein>
    <submittedName>
        <fullName evidence="2">Uncharacterized protein</fullName>
    </submittedName>
</protein>
<feature type="region of interest" description="Disordered" evidence="1">
    <location>
        <begin position="1"/>
        <end position="20"/>
    </location>
</feature>
<organism evidence="2 3">
    <name type="scientific">Olpidium bornovanus</name>
    <dbReference type="NCBI Taxonomy" id="278681"/>
    <lineage>
        <taxon>Eukaryota</taxon>
        <taxon>Fungi</taxon>
        <taxon>Fungi incertae sedis</taxon>
        <taxon>Olpidiomycota</taxon>
        <taxon>Olpidiomycotina</taxon>
        <taxon>Olpidiomycetes</taxon>
        <taxon>Olpidiales</taxon>
        <taxon>Olpidiaceae</taxon>
        <taxon>Olpidium</taxon>
    </lineage>
</organism>
<evidence type="ECO:0000313" key="2">
    <source>
        <dbReference type="EMBL" id="KAG5457474.1"/>
    </source>
</evidence>
<feature type="compositionally biased region" description="Basic residues" evidence="1">
    <location>
        <begin position="62"/>
        <end position="73"/>
    </location>
</feature>